<dbReference type="RefSeq" id="XP_026749828.2">
    <property type="nucleotide sequence ID" value="XM_026894027.3"/>
</dbReference>
<dbReference type="PANTHER" id="PTHR43563">
    <property type="entry name" value="AMINE OXIDASE"/>
    <property type="match status" value="1"/>
</dbReference>
<evidence type="ECO:0000256" key="2">
    <source>
        <dbReference type="ARBA" id="ARBA00005995"/>
    </source>
</evidence>
<evidence type="ECO:0000313" key="6">
    <source>
        <dbReference type="Proteomes" id="UP001652740"/>
    </source>
</evidence>
<dbReference type="Proteomes" id="UP001652740">
    <property type="component" value="Unplaced"/>
</dbReference>
<organism evidence="6 7">
    <name type="scientific">Galleria mellonella</name>
    <name type="common">Greater wax moth</name>
    <dbReference type="NCBI Taxonomy" id="7137"/>
    <lineage>
        <taxon>Eukaryota</taxon>
        <taxon>Metazoa</taxon>
        <taxon>Ecdysozoa</taxon>
        <taxon>Arthropoda</taxon>
        <taxon>Hexapoda</taxon>
        <taxon>Insecta</taxon>
        <taxon>Pterygota</taxon>
        <taxon>Neoptera</taxon>
        <taxon>Endopterygota</taxon>
        <taxon>Lepidoptera</taxon>
        <taxon>Glossata</taxon>
        <taxon>Ditrysia</taxon>
        <taxon>Pyraloidea</taxon>
        <taxon>Pyralidae</taxon>
        <taxon>Galleriinae</taxon>
        <taxon>Galleria</taxon>
    </lineage>
</organism>
<dbReference type="Gene3D" id="3.50.50.60">
    <property type="entry name" value="FAD/NAD(P)-binding domain"/>
    <property type="match status" value="1"/>
</dbReference>
<evidence type="ECO:0000256" key="4">
    <source>
        <dbReference type="ARBA" id="ARBA00048448"/>
    </source>
</evidence>
<dbReference type="SUPFAM" id="SSF54373">
    <property type="entry name" value="FAD-linked reductases, C-terminal domain"/>
    <property type="match status" value="1"/>
</dbReference>
<dbReference type="KEGG" id="gmw:113510573"/>
<dbReference type="InterPro" id="IPR050703">
    <property type="entry name" value="Flavin_MAO"/>
</dbReference>
<proteinExistence type="inferred from homology"/>
<gene>
    <name evidence="7" type="primary">LOC113510573</name>
</gene>
<dbReference type="GO" id="GO:0005741">
    <property type="term" value="C:mitochondrial outer membrane"/>
    <property type="evidence" value="ECO:0007669"/>
    <property type="project" value="UniProtKB-SubCell"/>
</dbReference>
<dbReference type="Gene3D" id="1.10.405.10">
    <property type="entry name" value="Guanine Nucleotide Dissociation Inhibitor, domain 1"/>
    <property type="match status" value="1"/>
</dbReference>
<dbReference type="Pfam" id="PF01593">
    <property type="entry name" value="Amino_oxidase"/>
    <property type="match status" value="1"/>
</dbReference>
<dbReference type="FunCoup" id="A0A6J1WGB4">
    <property type="interactions" value="113"/>
</dbReference>
<evidence type="ECO:0000256" key="1">
    <source>
        <dbReference type="ARBA" id="ARBA00004362"/>
    </source>
</evidence>
<dbReference type="PANTHER" id="PTHR43563:SF1">
    <property type="entry name" value="AMINE OXIDASE [FLAVIN-CONTAINING] B"/>
    <property type="match status" value="1"/>
</dbReference>
<dbReference type="InParanoid" id="A0A6J1WGB4"/>
<accession>A0A6J1WGB4</accession>
<comment type="catalytic activity">
    <reaction evidence="4">
        <text>a secondary aliphatic amine + O2 + H2O = a primary amine + an aldehyde + H2O2</text>
        <dbReference type="Rhea" id="RHEA:26414"/>
        <dbReference type="ChEBI" id="CHEBI:15377"/>
        <dbReference type="ChEBI" id="CHEBI:15379"/>
        <dbReference type="ChEBI" id="CHEBI:16240"/>
        <dbReference type="ChEBI" id="CHEBI:17478"/>
        <dbReference type="ChEBI" id="CHEBI:58855"/>
        <dbReference type="ChEBI" id="CHEBI:65296"/>
        <dbReference type="EC" id="1.4.3.4"/>
    </reaction>
</comment>
<comment type="similarity">
    <text evidence="2">Belongs to the flavin monoamine oxidase family.</text>
</comment>
<evidence type="ECO:0000313" key="7">
    <source>
        <dbReference type="RefSeq" id="XP_026749828.2"/>
    </source>
</evidence>
<evidence type="ECO:0000256" key="3">
    <source>
        <dbReference type="ARBA" id="ARBA00012804"/>
    </source>
</evidence>
<dbReference type="GeneID" id="113510573"/>
<name>A0A6J1WGB4_GALME</name>
<protein>
    <recommendedName>
        <fullName evidence="3">monoamine oxidase</fullName>
        <ecNumber evidence="3">1.4.3.4</ecNumber>
    </recommendedName>
</protein>
<dbReference type="Gene3D" id="3.90.660.10">
    <property type="match status" value="1"/>
</dbReference>
<reference evidence="7" key="1">
    <citation type="submission" date="2025-08" db="UniProtKB">
        <authorList>
            <consortium name="RefSeq"/>
        </authorList>
    </citation>
    <scope>IDENTIFICATION</scope>
    <source>
        <tissue evidence="7">Whole larvae</tissue>
    </source>
</reference>
<dbReference type="InterPro" id="IPR036188">
    <property type="entry name" value="FAD/NAD-bd_sf"/>
</dbReference>
<dbReference type="GO" id="GO:0097621">
    <property type="term" value="F:monoamine oxidase activity"/>
    <property type="evidence" value="ECO:0007669"/>
    <property type="project" value="UniProtKB-EC"/>
</dbReference>
<feature type="domain" description="Amine oxidase" evidence="5">
    <location>
        <begin position="156"/>
        <end position="430"/>
    </location>
</feature>
<dbReference type="InterPro" id="IPR002937">
    <property type="entry name" value="Amino_oxidase"/>
</dbReference>
<evidence type="ECO:0000259" key="5">
    <source>
        <dbReference type="Pfam" id="PF01593"/>
    </source>
</evidence>
<dbReference type="AlphaFoldDB" id="A0A6J1WGB4"/>
<dbReference type="EC" id="1.4.3.4" evidence="3"/>
<sequence>MAKKYDGTHRFSKSHKNSVKADVIILGCSLPGIVTAHKLKRKFGDTMVIVVLDLVGPTRTPSKCNVAFLEEVDDDTTEVDGEETTVKQVVDNVARHYISMYSKEFNIPLPNAIIMPENTKTNLSKLFQHLNGNIVECLSDYHDFNYLSIMERFELNQYQALLDQTVIDVFHKDKLDSEVDRKMLMYYDKTTMEQHICDVLLFSTSREIMRTVVGLVCGAPANTISVLFYLHQCYRTSSARNHLDGDNTRFREKLLGYCRHRLASKLQKSIADITMATKSIKEIRTYSNEQVILETIKGETNYVCNLLAMALRPDQLLKIRFDDQLMSKEQASITSRMSAGRAKKFLIQYEENIWNDQGYSGDILSIQGPIIWAMEKPKMSTTGSTEKYAAIVGYLMIRDSDDNSKDAVIAQLVKLFGEKAANPVSYKETNIADVFIPRCGDYIALRKFTGGTCNGFLEWGALDIFADGDVAAALEAGHAAYLHLLSILRPQAQTYEDISTAEWPTLLRHSPFERWLAELNCKSGIRFVVYTAAISIGVHLIRTYLRR</sequence>
<keyword evidence="6" id="KW-1185">Reference proteome</keyword>
<comment type="subcellular location">
    <subcellularLocation>
        <location evidence="1">Mitochondrion outer membrane</location>
        <topology evidence="1">Single-pass type IV membrane protein</topology>
        <orientation evidence="1">Cytoplasmic side</orientation>
    </subcellularLocation>
</comment>